<protein>
    <submittedName>
        <fullName evidence="2">Uncharacterized protein</fullName>
    </submittedName>
</protein>
<evidence type="ECO:0000313" key="2">
    <source>
        <dbReference type="EMBL" id="SFB82188.1"/>
    </source>
</evidence>
<feature type="transmembrane region" description="Helical" evidence="1">
    <location>
        <begin position="20"/>
        <end position="38"/>
    </location>
</feature>
<feature type="transmembrane region" description="Helical" evidence="1">
    <location>
        <begin position="58"/>
        <end position="79"/>
    </location>
</feature>
<evidence type="ECO:0000313" key="3">
    <source>
        <dbReference type="Proteomes" id="UP000240042"/>
    </source>
</evidence>
<keyword evidence="1" id="KW-0472">Membrane</keyword>
<dbReference type="EMBL" id="FOKY01000007">
    <property type="protein sequence ID" value="SFB82188.1"/>
    <property type="molecule type" value="Genomic_DNA"/>
</dbReference>
<keyword evidence="1" id="KW-0812">Transmembrane</keyword>
<evidence type="ECO:0000256" key="1">
    <source>
        <dbReference type="SAM" id="Phobius"/>
    </source>
</evidence>
<dbReference type="AlphaFoldDB" id="A0A1I1EA19"/>
<dbReference type="STRING" id="34097.SAMN02745150_00949"/>
<sequence length="121" mass="14337">MISKETIQNIIKTVFWNSWIKSFVFFAICFAATAWIVSHFSDVFTTFFNWRNKNFWTGLAVLIPTVFLVPTFMNMFLFIKIVQIADNTQKTNKLIQQYIKNKQQPVLKSVKKQNFSLEKKK</sequence>
<gene>
    <name evidence="2" type="ORF">SAMN02745150_00949</name>
</gene>
<keyword evidence="1" id="KW-1133">Transmembrane helix</keyword>
<dbReference type="RefSeq" id="WP_092319148.1">
    <property type="nucleotide sequence ID" value="NZ_FOKY01000007.1"/>
</dbReference>
<dbReference type="Proteomes" id="UP000240042">
    <property type="component" value="Unassembled WGS sequence"/>
</dbReference>
<reference evidence="3" key="1">
    <citation type="submission" date="2016-10" db="EMBL/GenBank/DDBJ databases">
        <authorList>
            <person name="Varghese N."/>
            <person name="Submissions S."/>
        </authorList>
    </citation>
    <scope>NUCLEOTIDE SEQUENCE [LARGE SCALE GENOMIC DNA]</scope>
    <source>
        <strain evidence="3">ATCC 43811</strain>
    </source>
</reference>
<keyword evidence="3" id="KW-1185">Reference proteome</keyword>
<name>A0A1I1EA19_BREAD</name>
<accession>A0A1I1EA19</accession>
<proteinExistence type="predicted"/>
<organism evidence="2 3">
    <name type="scientific">Brevinema andersonii</name>
    <dbReference type="NCBI Taxonomy" id="34097"/>
    <lineage>
        <taxon>Bacteria</taxon>
        <taxon>Pseudomonadati</taxon>
        <taxon>Spirochaetota</taxon>
        <taxon>Spirochaetia</taxon>
        <taxon>Brevinematales</taxon>
        <taxon>Brevinemataceae</taxon>
        <taxon>Brevinema</taxon>
    </lineage>
</organism>